<gene>
    <name evidence="4" type="ORF">FBEOM_6334</name>
</gene>
<dbReference type="OrthoDB" id="7464126at2759"/>
<dbReference type="InterPro" id="IPR027417">
    <property type="entry name" value="P-loop_NTPase"/>
</dbReference>
<feature type="region of interest" description="Disordered" evidence="2">
    <location>
        <begin position="889"/>
        <end position="963"/>
    </location>
</feature>
<accession>A0A9P5AJT4</accession>
<dbReference type="Pfam" id="PF24883">
    <property type="entry name" value="NPHP3_N"/>
    <property type="match status" value="1"/>
</dbReference>
<evidence type="ECO:0000313" key="4">
    <source>
        <dbReference type="EMBL" id="KAF4339743.1"/>
    </source>
</evidence>
<feature type="domain" description="NACHT" evidence="3">
    <location>
        <begin position="290"/>
        <end position="437"/>
    </location>
</feature>
<evidence type="ECO:0000313" key="5">
    <source>
        <dbReference type="Proteomes" id="UP000730481"/>
    </source>
</evidence>
<dbReference type="InterPro" id="IPR056125">
    <property type="entry name" value="DUF7708"/>
</dbReference>
<reference evidence="4" key="1">
    <citation type="journal article" date="2017" name="Mycologia">
        <title>Fusarium algeriense, sp. nov., a novel toxigenic crown rot pathogen of durum wheat from Algeria is nested in the Fusarium burgessii species complex.</title>
        <authorList>
            <person name="Laraba I."/>
            <person name="Keddad A."/>
            <person name="Boureghda H."/>
            <person name="Abdallah N."/>
            <person name="Vaughan M.M."/>
            <person name="Proctor R.H."/>
            <person name="Busman M."/>
            <person name="O'Donnell K."/>
        </authorList>
    </citation>
    <scope>NUCLEOTIDE SEQUENCE</scope>
    <source>
        <strain evidence="4">NRRL 25174</strain>
    </source>
</reference>
<dbReference type="PANTHER" id="PTHR10039">
    <property type="entry name" value="AMELOGENIN"/>
    <property type="match status" value="1"/>
</dbReference>
<dbReference type="Pfam" id="PF24809">
    <property type="entry name" value="DUF7708"/>
    <property type="match status" value="1"/>
</dbReference>
<dbReference type="InterPro" id="IPR056884">
    <property type="entry name" value="NPHP3-like_N"/>
</dbReference>
<organism evidence="4 5">
    <name type="scientific">Fusarium beomiforme</name>
    <dbReference type="NCBI Taxonomy" id="44412"/>
    <lineage>
        <taxon>Eukaryota</taxon>
        <taxon>Fungi</taxon>
        <taxon>Dikarya</taxon>
        <taxon>Ascomycota</taxon>
        <taxon>Pezizomycotina</taxon>
        <taxon>Sordariomycetes</taxon>
        <taxon>Hypocreomycetidae</taxon>
        <taxon>Hypocreales</taxon>
        <taxon>Nectriaceae</taxon>
        <taxon>Fusarium</taxon>
        <taxon>Fusarium burgessii species complex</taxon>
    </lineage>
</organism>
<name>A0A9P5AJT4_9HYPO</name>
<reference evidence="4" key="2">
    <citation type="submission" date="2020-02" db="EMBL/GenBank/DDBJ databases">
        <title>Identification and distribution of gene clusters putatively required for synthesis of sphingolipid metabolism inhibitors in phylogenetically diverse species of the filamentous fungus Fusarium.</title>
        <authorList>
            <person name="Kim H.-S."/>
            <person name="Busman M."/>
            <person name="Brown D.W."/>
            <person name="Divon H."/>
            <person name="Uhlig S."/>
            <person name="Proctor R.H."/>
        </authorList>
    </citation>
    <scope>NUCLEOTIDE SEQUENCE</scope>
    <source>
        <strain evidence="4">NRRL 25174</strain>
    </source>
</reference>
<proteinExistence type="predicted"/>
<keyword evidence="1" id="KW-0677">Repeat</keyword>
<evidence type="ECO:0000256" key="1">
    <source>
        <dbReference type="ARBA" id="ARBA00022737"/>
    </source>
</evidence>
<dbReference type="SUPFAM" id="SSF52540">
    <property type="entry name" value="P-loop containing nucleoside triphosphate hydrolases"/>
    <property type="match status" value="1"/>
</dbReference>
<dbReference type="PANTHER" id="PTHR10039:SF14">
    <property type="entry name" value="NACHT DOMAIN-CONTAINING PROTEIN"/>
    <property type="match status" value="1"/>
</dbReference>
<dbReference type="PROSITE" id="PS50837">
    <property type="entry name" value="NACHT"/>
    <property type="match status" value="1"/>
</dbReference>
<dbReference type="InterPro" id="IPR007111">
    <property type="entry name" value="NACHT_NTPase"/>
</dbReference>
<dbReference type="Proteomes" id="UP000730481">
    <property type="component" value="Unassembled WGS sequence"/>
</dbReference>
<dbReference type="EMBL" id="PVQB02000267">
    <property type="protein sequence ID" value="KAF4339743.1"/>
    <property type="molecule type" value="Genomic_DNA"/>
</dbReference>
<evidence type="ECO:0000259" key="3">
    <source>
        <dbReference type="PROSITE" id="PS50837"/>
    </source>
</evidence>
<dbReference type="Gene3D" id="3.40.50.300">
    <property type="entry name" value="P-loop containing nucleotide triphosphate hydrolases"/>
    <property type="match status" value="1"/>
</dbReference>
<dbReference type="AlphaFoldDB" id="A0A9P5AJT4"/>
<protein>
    <submittedName>
        <fullName evidence="4">NACHT domain protein</fullName>
    </submittedName>
</protein>
<keyword evidence="5" id="KW-1185">Reference proteome</keyword>
<feature type="compositionally biased region" description="Low complexity" evidence="2">
    <location>
        <begin position="925"/>
        <end position="943"/>
    </location>
</feature>
<evidence type="ECO:0000256" key="2">
    <source>
        <dbReference type="SAM" id="MobiDB-lite"/>
    </source>
</evidence>
<comment type="caution">
    <text evidence="4">The sequence shown here is derived from an EMBL/GenBank/DDBJ whole genome shotgun (WGS) entry which is preliminary data.</text>
</comment>
<sequence length="1170" mass="133613">MPLKPAVSALARNTIKTAYDELDRTINLADKRDFPNTTLQHVREAALKIENQLAARQSLRNMRRLMPLFRGLEHYSKVVDILCNGTPYLPWVWAPITLILRIASEFVEAFEQIIKGYASIAESLKRFEILSDVFINEPDFQHTVAVFYADILKFHKHAYKFVRRSGWTLIFSASWGRFERRFGNILEDLKQHGTLIDLEANARDISQAKIMRDDIRKWREESENRIRQEDIEHNAKQYESIVSWLKVNDADQLAIMDSISSETAEYPGTCGWILKNKKVSSWADAKPDTPALWLKGSAGTGKSVLCTQLVNFLKGTKFVVCHFCTYLYASSTMYEQIVKSLLLQILRRDADLAAHVYKSCIMEKKSPTTTALEQLLQKLLASMSSEPNQAEYIWVVIDGLDECEPDKQLRLVRLINQLTSKPVVPGSTACKVLLSSRAPSTSLERLKRKQIVSLGEEKSFLNAAIRQYVDQRLKSMYIKLHQLNLQRAEIEEIQGTIVTKSDGMFLYARLVMDYLSSNIFFGGHEFKDSVNQLPRKLTDFYQRILSQILAPLDRRSEDRIRCILGWIAFAKRPLRKAELLSAITFSSGDPKVSDLVPEYIIDTTGTLIEERRDSTLAFIHNSVKDFLQTSSQNIIIRERQAFQEHGVATVTCLLSGLKTFDDAYPAHDRILRVAKGLHGFHVYATEFWTEYLFSCFSSNNTTTVDSSKSLISLSSELADELERTDSTITTDDSTMKPTDKRLEFLQQYPVLQKHVERALRARSLESLKSRILQDNNNQVKQQGSKTQPVSDKIGTLLASYQELVKFLLSQIYYPGLSSDELESFKAHFGTAAFTCRLTSCSYATIGFDTANLLMKHERTHIRWFQCTVPGCQYPPLTSNQALTNHRKKYHTPDITPRPILRHTSASNGSNLDHSRDLRGDSSANQPEEQQPGQQQLSPQQSGQNNASPDMQAVGGPRPNPLQAAQRQMPLNIPAYILQASPQEIAILRNRPQYAQFPEERLHNIVLGIKKTVWINQQQQQGPNEIMGHLRALEREEQQQLIQETMPDILMTPQEYRETATKLEKAVADMNKIGRSLRSWYGITRDDTRTTMFLRTRWRILEQFTENEKMFIAKDAFSIQAFEIDQAGVLFESMAQDLLFARNMNIAKQKAVRQAQDAQLTQPQQPMPQQG</sequence>